<dbReference type="RefSeq" id="XP_064731131.1">
    <property type="nucleotide sequence ID" value="XM_064872473.1"/>
</dbReference>
<dbReference type="Proteomes" id="UP001334248">
    <property type="component" value="Unassembled WGS sequence"/>
</dbReference>
<comment type="caution">
    <text evidence="1">The sequence shown here is derived from an EMBL/GenBank/DDBJ whole genome shotgun (WGS) entry which is preliminary data.</text>
</comment>
<organism evidence="1 2">
    <name type="scientific">Knufia obscura</name>
    <dbReference type="NCBI Taxonomy" id="1635080"/>
    <lineage>
        <taxon>Eukaryota</taxon>
        <taxon>Fungi</taxon>
        <taxon>Dikarya</taxon>
        <taxon>Ascomycota</taxon>
        <taxon>Pezizomycotina</taxon>
        <taxon>Eurotiomycetes</taxon>
        <taxon>Chaetothyriomycetidae</taxon>
        <taxon>Chaetothyriales</taxon>
        <taxon>Trichomeriaceae</taxon>
        <taxon>Knufia</taxon>
    </lineage>
</organism>
<protein>
    <submittedName>
        <fullName evidence="1">Uncharacterized protein</fullName>
    </submittedName>
</protein>
<dbReference type="GeneID" id="89997495"/>
<proteinExistence type="predicted"/>
<keyword evidence="2" id="KW-1185">Reference proteome</keyword>
<reference evidence="1 2" key="1">
    <citation type="journal article" date="2023" name="Res Sq">
        <title>Genomic and morphological characterization of Knufia obscura isolated from the Mars 2020 spacecraft assembly facility.</title>
        <authorList>
            <person name="Chander A.M."/>
            <person name="Teixeira M.M."/>
            <person name="Singh N.K."/>
            <person name="Williams M.P."/>
            <person name="Parker C.W."/>
            <person name="Leo P."/>
            <person name="Stajich J.E."/>
            <person name="Torok T."/>
            <person name="Tighe S."/>
            <person name="Mason C.E."/>
            <person name="Venkateswaran K."/>
        </authorList>
    </citation>
    <scope>NUCLEOTIDE SEQUENCE [LARGE SCALE GENOMIC DNA]</scope>
    <source>
        <strain evidence="1 2">CCFEE 5817</strain>
    </source>
</reference>
<name>A0ABR0RQY1_9EURO</name>
<evidence type="ECO:0000313" key="1">
    <source>
        <dbReference type="EMBL" id="KAK5943041.1"/>
    </source>
</evidence>
<sequence length="151" mass="16805">MSTSDAPTPAPPAYVESSNALAQVASASELSIQEHIATLTQRIAVLEEVIKAQSTLLQPHLPVYDGYNPPYFREWAYKMRLRLQALKHWSDEMQLNYVIAHISGKAFEAVSIKLPGEGLRPTSFRFASVVKSSGELLEELEKLVSKSYSLK</sequence>
<accession>A0ABR0RQY1</accession>
<gene>
    <name evidence="1" type="ORF">PMZ80_004046</name>
</gene>
<dbReference type="EMBL" id="JAVHJV010000004">
    <property type="protein sequence ID" value="KAK5943041.1"/>
    <property type="molecule type" value="Genomic_DNA"/>
</dbReference>
<evidence type="ECO:0000313" key="2">
    <source>
        <dbReference type="Proteomes" id="UP001334248"/>
    </source>
</evidence>